<dbReference type="Pfam" id="PF01183">
    <property type="entry name" value="Glyco_hydro_25"/>
    <property type="match status" value="1"/>
</dbReference>
<dbReference type="KEGG" id="ruj:E5Z56_03130"/>
<dbReference type="AlphaFoldDB" id="A0A4P8XVG7"/>
<evidence type="ECO:0008006" key="4">
    <source>
        <dbReference type="Google" id="ProtNLM"/>
    </source>
</evidence>
<evidence type="ECO:0000256" key="1">
    <source>
        <dbReference type="ARBA" id="ARBA00010646"/>
    </source>
</evidence>
<sequence>MQKAIDVSKWNGDIDYTGVKSIGINNVIIQCGYGMESNQKDPYFDKNYRKAKENKMRVGVYHYSYAKSVNEARKEANTCLKWIKGKDLDLPIYIDMEEENLTYLGKEVLTKIAIEFCKVIEKSGYTAGVYANANWFKNYLNYNEIKKNYSIWLAQYGDKKDFSCDIWQYTSQGKIRKNASNFDMNYIYKNPVIYVTVKKKTGLYKYGYRDYITGTSKVEKTVEKGTKLKWIYDDMYGWSKIQYQGKDYFVTNSVLNRSSLSTFPKEVLKKDTKVYVIKNNKIEKSKVLRKGKKVTLVCTFENGKFKGYDYLSSGINRYLRK</sequence>
<dbReference type="Proteomes" id="UP000301475">
    <property type="component" value="Chromosome"/>
</dbReference>
<accession>A0A4P8XVG7</accession>
<proteinExistence type="inferred from homology"/>
<dbReference type="GO" id="GO:0009253">
    <property type="term" value="P:peptidoglycan catabolic process"/>
    <property type="evidence" value="ECO:0007669"/>
    <property type="project" value="InterPro"/>
</dbReference>
<evidence type="ECO:0000313" key="2">
    <source>
        <dbReference type="EMBL" id="QCT06404.1"/>
    </source>
</evidence>
<dbReference type="RefSeq" id="WP_138156481.1">
    <property type="nucleotide sequence ID" value="NZ_CP039381.1"/>
</dbReference>
<dbReference type="PANTHER" id="PTHR34135">
    <property type="entry name" value="LYSOZYME"/>
    <property type="match status" value="1"/>
</dbReference>
<dbReference type="GO" id="GO:0016052">
    <property type="term" value="P:carbohydrate catabolic process"/>
    <property type="evidence" value="ECO:0007669"/>
    <property type="project" value="TreeGrafter"/>
</dbReference>
<dbReference type="InterPro" id="IPR002053">
    <property type="entry name" value="Glyco_hydro_25"/>
</dbReference>
<dbReference type="InterPro" id="IPR017853">
    <property type="entry name" value="GH"/>
</dbReference>
<dbReference type="Gene3D" id="3.20.20.80">
    <property type="entry name" value="Glycosidases"/>
    <property type="match status" value="1"/>
</dbReference>
<keyword evidence="3" id="KW-1185">Reference proteome</keyword>
<dbReference type="GO" id="GO:0003796">
    <property type="term" value="F:lysozyme activity"/>
    <property type="evidence" value="ECO:0007669"/>
    <property type="project" value="InterPro"/>
</dbReference>
<protein>
    <recommendedName>
        <fullName evidence="4">Glycosyl hydrolase family 25</fullName>
    </recommendedName>
</protein>
<name>A0A4P8XVG7_9FIRM</name>
<dbReference type="PANTHER" id="PTHR34135:SF2">
    <property type="entry name" value="LYSOZYME"/>
    <property type="match status" value="1"/>
</dbReference>
<reference evidence="2 3" key="1">
    <citation type="submission" date="2019-04" db="EMBL/GenBank/DDBJ databases">
        <authorList>
            <person name="Embree M."/>
            <person name="Gaffney J.R."/>
        </authorList>
    </citation>
    <scope>NUCLEOTIDE SEQUENCE [LARGE SCALE GENOMIC DNA]</scope>
    <source>
        <strain evidence="2 3">JE7A12</strain>
    </source>
</reference>
<organism evidence="2 3">
    <name type="scientific">Ruminococcus bovis</name>
    <dbReference type="NCBI Taxonomy" id="2564099"/>
    <lineage>
        <taxon>Bacteria</taxon>
        <taxon>Bacillati</taxon>
        <taxon>Bacillota</taxon>
        <taxon>Clostridia</taxon>
        <taxon>Eubacteriales</taxon>
        <taxon>Oscillospiraceae</taxon>
        <taxon>Ruminococcus</taxon>
    </lineage>
</organism>
<dbReference type="GO" id="GO:0016998">
    <property type="term" value="P:cell wall macromolecule catabolic process"/>
    <property type="evidence" value="ECO:0007669"/>
    <property type="project" value="InterPro"/>
</dbReference>
<dbReference type="PROSITE" id="PS51904">
    <property type="entry name" value="GLYCOSYL_HYDROL_F25_2"/>
    <property type="match status" value="1"/>
</dbReference>
<dbReference type="OrthoDB" id="9765879at2"/>
<gene>
    <name evidence="2" type="ORF">E5Z56_03130</name>
</gene>
<dbReference type="SUPFAM" id="SSF51445">
    <property type="entry name" value="(Trans)glycosidases"/>
    <property type="match status" value="1"/>
</dbReference>
<evidence type="ECO:0000313" key="3">
    <source>
        <dbReference type="Proteomes" id="UP000301475"/>
    </source>
</evidence>
<comment type="similarity">
    <text evidence="1">Belongs to the glycosyl hydrolase 25 family.</text>
</comment>
<dbReference type="EMBL" id="CP039381">
    <property type="protein sequence ID" value="QCT06404.1"/>
    <property type="molecule type" value="Genomic_DNA"/>
</dbReference>
<dbReference type="CDD" id="cd06414">
    <property type="entry name" value="GH25_LytC-like"/>
    <property type="match status" value="1"/>
</dbReference>